<protein>
    <recommendedName>
        <fullName evidence="1">ATPase BadF/BadG/BcrA/BcrD type domain-containing protein</fullName>
    </recommendedName>
</protein>
<reference evidence="2 3" key="1">
    <citation type="submission" date="2016-11" db="EMBL/GenBank/DDBJ databases">
        <title>Mixed transmission modes and dynamic genome evolution in an obligate animal-bacterial symbiosis.</title>
        <authorList>
            <person name="Russell S.L."/>
            <person name="Corbett-Detig R.B."/>
            <person name="Cavanaugh C.M."/>
        </authorList>
    </citation>
    <scope>NUCLEOTIDE SEQUENCE [LARGE SCALE GENOMIC DNA]</scope>
    <source>
        <strain evidence="2">Se-Cadez</strain>
    </source>
</reference>
<dbReference type="InterPro" id="IPR002731">
    <property type="entry name" value="ATPase_BadF"/>
</dbReference>
<dbReference type="EMBL" id="MPRJ01000028">
    <property type="protein sequence ID" value="OOZ36733.1"/>
    <property type="molecule type" value="Genomic_DNA"/>
</dbReference>
<dbReference type="PANTHER" id="PTHR32329">
    <property type="entry name" value="BIFUNCTIONAL PROTEIN [INCLUDES 2-HYDROXYACYL-COA DEHYDRATASE (N-TER) AND ITS ACTIVATOR DOMAIN (C_TERM)-RELATED"/>
    <property type="match status" value="1"/>
</dbReference>
<evidence type="ECO:0000313" key="3">
    <source>
        <dbReference type="Proteomes" id="UP000190896"/>
    </source>
</evidence>
<dbReference type="AlphaFoldDB" id="A0A1T2KV47"/>
<dbReference type="InterPro" id="IPR043129">
    <property type="entry name" value="ATPase_NBD"/>
</dbReference>
<gene>
    <name evidence="2" type="ORF">BOW51_05880</name>
</gene>
<feature type="domain" description="ATPase BadF/BadG/BcrA/BcrD type" evidence="1">
    <location>
        <begin position="51"/>
        <end position="275"/>
    </location>
</feature>
<accession>A0A1T2KV47</accession>
<comment type="caution">
    <text evidence="2">The sequence shown here is derived from an EMBL/GenBank/DDBJ whole genome shotgun (WGS) entry which is preliminary data.</text>
</comment>
<proteinExistence type="predicted"/>
<evidence type="ECO:0000313" key="2">
    <source>
        <dbReference type="EMBL" id="OOZ36733.1"/>
    </source>
</evidence>
<dbReference type="PANTHER" id="PTHR32329:SF2">
    <property type="entry name" value="BIFUNCTIONAL PROTEIN [INCLUDES 2-HYDROXYACYL-COA DEHYDRATASE (N-TER) AND ITS ACTIVATOR DOMAIN (C_TERM)"/>
    <property type="match status" value="1"/>
</dbReference>
<dbReference type="InterPro" id="IPR051805">
    <property type="entry name" value="Dehydratase_Activator_Redct"/>
</dbReference>
<sequence>MNAWCPAPEEHPAFSELKSHYDANGHYLRLPDNPMHPNADEILVNQPVIMGLDVGSTMAKVVIAEAATGDIVFQSAYSNSGDTIETIKQVFRDLINTDVERLQISSIGITGSARYQVQKALAHIYPDIEDRVSVLVENYAHARGSINQARRHIRHLKEQGVSEANEDFCVLIDIGGEDTKISTIALEQAELFDNTMNLKCSAGTGSLMDTLSAMFQIGSVSEACEAAYAAPRSFAINTTCAVFLMENASKLQAQGVPDGEILASANWAIVENMARTLWNQLELPPIRWSCCTGRPCCLNPCRWRLPTACTTTWAVRSTPLSHHSLGTVPVSA</sequence>
<evidence type="ECO:0000259" key="1">
    <source>
        <dbReference type="Pfam" id="PF01869"/>
    </source>
</evidence>
<dbReference type="Pfam" id="PF01869">
    <property type="entry name" value="BcrAD_BadFG"/>
    <property type="match status" value="1"/>
</dbReference>
<keyword evidence="3" id="KW-1185">Reference proteome</keyword>
<dbReference type="SUPFAM" id="SSF53067">
    <property type="entry name" value="Actin-like ATPase domain"/>
    <property type="match status" value="1"/>
</dbReference>
<organism evidence="2 3">
    <name type="scientific">Solemya velesiana gill symbiont</name>
    <dbReference type="NCBI Taxonomy" id="1918948"/>
    <lineage>
        <taxon>Bacteria</taxon>
        <taxon>Pseudomonadati</taxon>
        <taxon>Pseudomonadota</taxon>
        <taxon>Gammaproteobacteria</taxon>
        <taxon>sulfur-oxidizing symbionts</taxon>
    </lineage>
</organism>
<name>A0A1T2KV47_9GAMM</name>
<dbReference type="Gene3D" id="3.30.420.40">
    <property type="match status" value="2"/>
</dbReference>
<dbReference type="Proteomes" id="UP000190896">
    <property type="component" value="Unassembled WGS sequence"/>
</dbReference>